<dbReference type="InterPro" id="IPR035595">
    <property type="entry name" value="UDP_glycos_trans_CS"/>
</dbReference>
<dbReference type="GO" id="GO:0005737">
    <property type="term" value="C:cytoplasm"/>
    <property type="evidence" value="ECO:0000318"/>
    <property type="project" value="GO_Central"/>
</dbReference>
<keyword evidence="4 6" id="KW-0808">Transferase</keyword>
<evidence type="ECO:0000256" key="2">
    <source>
        <dbReference type="ARBA" id="ARBA00022575"/>
    </source>
</evidence>
<dbReference type="InterPro" id="IPR002213">
    <property type="entry name" value="UDP_glucos_trans"/>
</dbReference>
<reference evidence="8" key="2">
    <citation type="submission" date="2018-10" db="UniProtKB">
        <authorList>
            <consortium name="EnsemblPlants"/>
        </authorList>
    </citation>
    <scope>IDENTIFICATION</scope>
</reference>
<gene>
    <name evidence="8" type="primary">LOC123119552</name>
</gene>
<dbReference type="FunFam" id="3.40.50.2000:FF:000019">
    <property type="entry name" value="Glycosyltransferase"/>
    <property type="match status" value="1"/>
</dbReference>
<evidence type="ECO:0000256" key="3">
    <source>
        <dbReference type="ARBA" id="ARBA00022676"/>
    </source>
</evidence>
<dbReference type="PANTHER" id="PTHR11926:SF715">
    <property type="entry name" value="OS04G0204000 PROTEIN"/>
    <property type="match status" value="1"/>
</dbReference>
<dbReference type="GO" id="GO:0080043">
    <property type="term" value="F:quercetin 3-O-glucosyltransferase activity"/>
    <property type="evidence" value="ECO:0000318"/>
    <property type="project" value="GO_Central"/>
</dbReference>
<evidence type="ECO:0000256" key="5">
    <source>
        <dbReference type="ARBA" id="ARBA00058521"/>
    </source>
</evidence>
<dbReference type="Pfam" id="PF00201">
    <property type="entry name" value="UDPGT"/>
    <property type="match status" value="1"/>
</dbReference>
<dbReference type="Gramene" id="TraesCS5D03G0184600.1">
    <property type="protein sequence ID" value="TraesCS5D03G0184600.1.CDS"/>
    <property type="gene ID" value="TraesCS5D03G0184600"/>
</dbReference>
<dbReference type="GO" id="GO:0098754">
    <property type="term" value="P:detoxification"/>
    <property type="evidence" value="ECO:0007669"/>
    <property type="project" value="UniProtKB-ARBA"/>
</dbReference>
<keyword evidence="2" id="KW-0216">Detoxification</keyword>
<dbReference type="Gramene" id="TraesCAD_scaffold_041789_01G000100.1">
    <property type="protein sequence ID" value="TraesCAD_scaffold_041789_01G000100.1"/>
    <property type="gene ID" value="TraesCAD_scaffold_041789_01G000100"/>
</dbReference>
<dbReference type="PANTHER" id="PTHR11926">
    <property type="entry name" value="GLUCOSYL/GLUCURONOSYL TRANSFERASES"/>
    <property type="match status" value="1"/>
</dbReference>
<dbReference type="Gramene" id="TraesCLE_scaffold_028038_01G000100.1">
    <property type="protein sequence ID" value="TraesCLE_scaffold_028038_01G000100.1"/>
    <property type="gene ID" value="TraesCLE_scaffold_028038_01G000100"/>
</dbReference>
<proteinExistence type="inferred from homology"/>
<name>A0A3B6MLF8_WHEAT</name>
<dbReference type="OMA" id="YMERTWR"/>
<evidence type="ECO:0000313" key="8">
    <source>
        <dbReference type="EnsemblPlants" id="TraesCS5D02G076400.1"/>
    </source>
</evidence>
<dbReference type="OrthoDB" id="5835829at2759"/>
<comment type="function">
    <text evidence="5">Involved in the detoxification of the Fusarium mycotoxin deoxynivalenol by the transfer of glucose from UDP-D-glucose to the hydroxyl group at C-3, forming deoxynivalenol-3-O-beta-D-glucoside.</text>
</comment>
<dbReference type="EC" id="2.4.1.-" evidence="7"/>
<keyword evidence="9" id="KW-1185">Reference proteome</keyword>
<dbReference type="Gramene" id="TraesCS5D02G076400.1">
    <property type="protein sequence ID" value="TraesCS5D02G076400.1"/>
    <property type="gene ID" value="TraesCS5D02G076400"/>
</dbReference>
<dbReference type="PROSITE" id="PS00375">
    <property type="entry name" value="UDPGT"/>
    <property type="match status" value="1"/>
</dbReference>
<reference evidence="8" key="1">
    <citation type="submission" date="2018-08" db="EMBL/GenBank/DDBJ databases">
        <authorList>
            <person name="Rossello M."/>
        </authorList>
    </citation>
    <scope>NUCLEOTIDE SEQUENCE [LARGE SCALE GENOMIC DNA]</scope>
    <source>
        <strain evidence="8">cv. Chinese Spring</strain>
    </source>
</reference>
<dbReference type="Proteomes" id="UP000019116">
    <property type="component" value="Chromosome 5D"/>
</dbReference>
<dbReference type="SMR" id="A0A3B6MLF8"/>
<dbReference type="AlphaFoldDB" id="A0A3B6MLF8"/>
<evidence type="ECO:0000256" key="6">
    <source>
        <dbReference type="RuleBase" id="RU003718"/>
    </source>
</evidence>
<evidence type="ECO:0000313" key="9">
    <source>
        <dbReference type="Proteomes" id="UP000019116"/>
    </source>
</evidence>
<dbReference type="STRING" id="4565.A0A3B6MLF8"/>
<evidence type="ECO:0000256" key="4">
    <source>
        <dbReference type="ARBA" id="ARBA00022679"/>
    </source>
</evidence>
<dbReference type="FunFam" id="3.40.50.2000:FF:000057">
    <property type="entry name" value="Glycosyltransferase"/>
    <property type="match status" value="1"/>
</dbReference>
<organism evidence="8">
    <name type="scientific">Triticum aestivum</name>
    <name type="common">Wheat</name>
    <dbReference type="NCBI Taxonomy" id="4565"/>
    <lineage>
        <taxon>Eukaryota</taxon>
        <taxon>Viridiplantae</taxon>
        <taxon>Streptophyta</taxon>
        <taxon>Embryophyta</taxon>
        <taxon>Tracheophyta</taxon>
        <taxon>Spermatophyta</taxon>
        <taxon>Magnoliopsida</taxon>
        <taxon>Liliopsida</taxon>
        <taxon>Poales</taxon>
        <taxon>Poaceae</taxon>
        <taxon>BOP clade</taxon>
        <taxon>Pooideae</taxon>
        <taxon>Triticodae</taxon>
        <taxon>Triticeae</taxon>
        <taxon>Triticinae</taxon>
        <taxon>Triticum</taxon>
    </lineage>
</organism>
<dbReference type="PaxDb" id="4565-Traes_5DS_19AE064C1.1"/>
<evidence type="ECO:0000256" key="7">
    <source>
        <dbReference type="RuleBase" id="RU362057"/>
    </source>
</evidence>
<dbReference type="Gene3D" id="3.40.50.2000">
    <property type="entry name" value="Glycogen Phosphorylase B"/>
    <property type="match status" value="2"/>
</dbReference>
<protein>
    <recommendedName>
        <fullName evidence="7">Glycosyltransferase</fullName>
        <ecNumber evidence="7">2.4.1.-</ecNumber>
    </recommendedName>
</protein>
<keyword evidence="3 6" id="KW-0328">Glycosyltransferase</keyword>
<sequence>MLREASHSYLAATLLESCSAPIYTLICQTLSSYTHSLHWNIQSRENRDMDSATSSSGDERGGVHVLLVPLPAQGHMNPMLQLGRRLVYHGLRPTLVATRYVLSTGPPPGDPFRVAAFSDGFDDGGMASCPDPVEYCRRAEAVGSETLAQVIAAEARAGRTPSVMVYDPHMAWAPLVARAAGVPTAAFMSQSCAVDLIYGEAWAGRAPLPMADGSALRCRGAVSVDLGPEDLSPFVVSPGLYPKYLDVSIRQFEGLEDAGDVLVNSFRDLEPQEAEYMESRWRAKTVGPTLPSFFLDDGRLPSNKAYGVNFFSSAAPCMAWLDRQPPCSVVLASYGTVYSLDAGELDELGNGLCDSGKPFLWVVRSNEARKISEELHGRCKENGLIVPWCPQLEVLAHKAIGCFLTHCGWNSTTEALVAGVPMVAMPRSADQPTTAKYVESAWGTGVRMRTDEKGLVIREEVERCIRKVMDGEGKVEYRKNATKWMRMAKEAMQEGGSSDKNIAEFAAKYLS</sequence>
<dbReference type="EnsemblPlants" id="TraesCS5D02G076400.1">
    <property type="protein sequence ID" value="TraesCS5D02G076400.1"/>
    <property type="gene ID" value="TraesCS5D02G076400"/>
</dbReference>
<evidence type="ECO:0000256" key="1">
    <source>
        <dbReference type="ARBA" id="ARBA00009995"/>
    </source>
</evidence>
<comment type="similarity">
    <text evidence="1 6">Belongs to the UDP-glycosyltransferase family.</text>
</comment>
<dbReference type="GO" id="GO:0080044">
    <property type="term" value="F:quercetin 7-O-glucosyltransferase activity"/>
    <property type="evidence" value="ECO:0000318"/>
    <property type="project" value="GO_Central"/>
</dbReference>
<dbReference type="Gramene" id="TraesROB_scaffold_058694_01G000200.1">
    <property type="protein sequence ID" value="TraesROB_scaffold_058694_01G000200.1"/>
    <property type="gene ID" value="TraesROB_scaffold_058694_01G000200"/>
</dbReference>
<dbReference type="CDD" id="cd03784">
    <property type="entry name" value="GT1_Gtf-like"/>
    <property type="match status" value="1"/>
</dbReference>
<dbReference type="SUPFAM" id="SSF53756">
    <property type="entry name" value="UDP-Glycosyltransferase/glycogen phosphorylase"/>
    <property type="match status" value="1"/>
</dbReference>
<accession>A0A3B6MLF8</accession>